<dbReference type="InterPro" id="IPR036390">
    <property type="entry name" value="WH_DNA-bd_sf"/>
</dbReference>
<keyword evidence="1" id="KW-0479">Metal-binding</keyword>
<feature type="binding site" evidence="1">
    <location>
        <position position="89"/>
    </location>
    <ligand>
        <name>Zn(2+)</name>
        <dbReference type="ChEBI" id="CHEBI:29105"/>
    </ligand>
</feature>
<name>A0A2U2BZU3_9BACT</name>
<dbReference type="GO" id="GO:1900376">
    <property type="term" value="P:regulation of secondary metabolite biosynthetic process"/>
    <property type="evidence" value="ECO:0007669"/>
    <property type="project" value="TreeGrafter"/>
</dbReference>
<dbReference type="PANTHER" id="PTHR33202:SF7">
    <property type="entry name" value="FERRIC UPTAKE REGULATION PROTEIN"/>
    <property type="match status" value="1"/>
</dbReference>
<accession>A0A2U2BZU3</accession>
<reference evidence="3 4" key="1">
    <citation type="submission" date="2018-05" db="EMBL/GenBank/DDBJ databases">
        <title>Antimicrobial susceptibility testing and genomic analysis of Arcobacter skirrowii strains and one Arcobacter butzleri isolated from German poultry farms.</title>
        <authorList>
            <person name="Haenel I."/>
            <person name="Hotzel H."/>
            <person name="Tomaso H."/>
            <person name="Busch A."/>
        </authorList>
    </citation>
    <scope>NUCLEOTIDE SEQUENCE [LARGE SCALE GENOMIC DNA]</scope>
    <source>
        <strain evidence="3">17-1208-2</strain>
        <strain evidence="4">v</strain>
    </source>
</reference>
<organism evidence="3 4">
    <name type="scientific">Aliarcobacter skirrowii</name>
    <dbReference type="NCBI Taxonomy" id="28200"/>
    <lineage>
        <taxon>Bacteria</taxon>
        <taxon>Pseudomonadati</taxon>
        <taxon>Campylobacterota</taxon>
        <taxon>Epsilonproteobacteria</taxon>
        <taxon>Campylobacterales</taxon>
        <taxon>Arcobacteraceae</taxon>
        <taxon>Aliarcobacter</taxon>
    </lineage>
</organism>
<dbReference type="STRING" id="28200.GCA_001572935_01397"/>
<dbReference type="PANTHER" id="PTHR33202">
    <property type="entry name" value="ZINC UPTAKE REGULATION PROTEIN"/>
    <property type="match status" value="1"/>
</dbReference>
<dbReference type="GO" id="GO:0008270">
    <property type="term" value="F:zinc ion binding"/>
    <property type="evidence" value="ECO:0007669"/>
    <property type="project" value="TreeGrafter"/>
</dbReference>
<dbReference type="KEGG" id="ask:EI285_06275"/>
<dbReference type="Pfam" id="PF01475">
    <property type="entry name" value="FUR"/>
    <property type="match status" value="1"/>
</dbReference>
<dbReference type="Proteomes" id="UP001283691">
    <property type="component" value="Unassembled WGS sequence"/>
</dbReference>
<reference evidence="2" key="3">
    <citation type="submission" date="2023-07" db="EMBL/GenBank/DDBJ databases">
        <authorList>
            <person name="Zhang M."/>
            <person name="Zhou G."/>
        </authorList>
    </citation>
    <scope>NUCLEOTIDE SEQUENCE</scope>
    <source>
        <strain evidence="2">BJSY19SF1-2</strain>
    </source>
</reference>
<feature type="binding site" evidence="1">
    <location>
        <position position="86"/>
    </location>
    <ligand>
        <name>Zn(2+)</name>
        <dbReference type="ChEBI" id="CHEBI:29105"/>
    </ligand>
</feature>
<comment type="caution">
    <text evidence="3">The sequence shown here is derived from an EMBL/GenBank/DDBJ whole genome shotgun (WGS) entry which is preliminary data.</text>
</comment>
<dbReference type="GeneID" id="61751110"/>
<keyword evidence="1" id="KW-0862">Zinc</keyword>
<dbReference type="EMBL" id="QEYI01000005">
    <property type="protein sequence ID" value="PWE20923.1"/>
    <property type="molecule type" value="Genomic_DNA"/>
</dbReference>
<protein>
    <submittedName>
        <fullName evidence="3">Transcriptional repressor</fullName>
    </submittedName>
</protein>
<dbReference type="GO" id="GO:0000976">
    <property type="term" value="F:transcription cis-regulatory region binding"/>
    <property type="evidence" value="ECO:0007669"/>
    <property type="project" value="TreeGrafter"/>
</dbReference>
<dbReference type="AlphaFoldDB" id="A0A2U2BZU3"/>
<feature type="binding site" evidence="1">
    <location>
        <position position="117"/>
    </location>
    <ligand>
        <name>Zn(2+)</name>
        <dbReference type="ChEBI" id="CHEBI:29105"/>
    </ligand>
</feature>
<comment type="cofactor">
    <cofactor evidence="1">
        <name>Zn(2+)</name>
        <dbReference type="ChEBI" id="CHEBI:29105"/>
    </cofactor>
    <text evidence="1">Binds 1 zinc ion per subunit.</text>
</comment>
<reference evidence="2" key="2">
    <citation type="journal article" date="2023" name="Front. Microbiol.">
        <title>Genomic diversity and taxonomic marker for Arcobacter species.</title>
        <authorList>
            <person name="Zhou G."/>
            <person name="Gu Y."/>
            <person name="Wang H."/>
            <person name="Chen X."/>
            <person name="Zhang X."/>
            <person name="Shao Z."/>
            <person name="Yan X."/>
            <person name="Zhang J."/>
            <person name="Zhang M."/>
        </authorList>
    </citation>
    <scope>NUCLEOTIDE SEQUENCE</scope>
    <source>
        <strain evidence="2">BJSY19SF1-2</strain>
    </source>
</reference>
<dbReference type="InterPro" id="IPR036388">
    <property type="entry name" value="WH-like_DNA-bd_sf"/>
</dbReference>
<dbReference type="EMBL" id="JAUQUR010000002">
    <property type="protein sequence ID" value="MDX4069309.1"/>
    <property type="molecule type" value="Genomic_DNA"/>
</dbReference>
<evidence type="ECO:0000313" key="2">
    <source>
        <dbReference type="EMBL" id="MDX4069309.1"/>
    </source>
</evidence>
<dbReference type="Gene3D" id="1.10.10.10">
    <property type="entry name" value="Winged helix-like DNA-binding domain superfamily/Winged helix DNA-binding domain"/>
    <property type="match status" value="1"/>
</dbReference>
<dbReference type="RefSeq" id="WP_066161342.1">
    <property type="nucleotide sequence ID" value="NZ_CP034309.1"/>
</dbReference>
<proteinExistence type="predicted"/>
<gene>
    <name evidence="3" type="ORF">DF188_07015</name>
    <name evidence="2" type="ORF">Q6A80_06165</name>
</gene>
<feature type="binding site" evidence="1">
    <location>
        <position position="120"/>
    </location>
    <ligand>
        <name>Zn(2+)</name>
        <dbReference type="ChEBI" id="CHEBI:29105"/>
    </ligand>
</feature>
<sequence>MISLKNITDFTNIKLTTARKSILEILVSSNKPLSYDEIKDKISMDKATFYRNIAIFEEDGIVESFESNDKKRYFEIKKSPHSHFICTDCSNIECIHESLDLNLKNYIVENIILKGKCKKCNKSKLD</sequence>
<dbReference type="InterPro" id="IPR002481">
    <property type="entry name" value="FUR"/>
</dbReference>
<dbReference type="GO" id="GO:0045892">
    <property type="term" value="P:negative regulation of DNA-templated transcription"/>
    <property type="evidence" value="ECO:0007669"/>
    <property type="project" value="TreeGrafter"/>
</dbReference>
<dbReference type="Proteomes" id="UP000245014">
    <property type="component" value="Unassembled WGS sequence"/>
</dbReference>
<evidence type="ECO:0000313" key="3">
    <source>
        <dbReference type="EMBL" id="PWE20923.1"/>
    </source>
</evidence>
<dbReference type="GO" id="GO:0003700">
    <property type="term" value="F:DNA-binding transcription factor activity"/>
    <property type="evidence" value="ECO:0007669"/>
    <property type="project" value="InterPro"/>
</dbReference>
<evidence type="ECO:0000313" key="4">
    <source>
        <dbReference type="Proteomes" id="UP000245014"/>
    </source>
</evidence>
<dbReference type="CDD" id="cd07153">
    <property type="entry name" value="Fur_like"/>
    <property type="match status" value="1"/>
</dbReference>
<dbReference type="SUPFAM" id="SSF46785">
    <property type="entry name" value="Winged helix' DNA-binding domain"/>
    <property type="match status" value="1"/>
</dbReference>
<evidence type="ECO:0000256" key="1">
    <source>
        <dbReference type="PIRSR" id="PIRSR602481-1"/>
    </source>
</evidence>